<dbReference type="SUPFAM" id="SSF52821">
    <property type="entry name" value="Rhodanese/Cell cycle control phosphatase"/>
    <property type="match status" value="1"/>
</dbReference>
<reference evidence="5 6" key="1">
    <citation type="submission" date="2018-05" db="EMBL/GenBank/DDBJ databases">
        <title>Draft genome sequence of Scytalidium lignicola DSM 105466, a ubiquitous saprotrophic fungus.</title>
        <authorList>
            <person name="Buettner E."/>
            <person name="Gebauer A.M."/>
            <person name="Hofrichter M."/>
            <person name="Liers C."/>
            <person name="Kellner H."/>
        </authorList>
    </citation>
    <scope>NUCLEOTIDE SEQUENCE [LARGE SCALE GENOMIC DNA]</scope>
    <source>
        <strain evidence="5 6">DSM 105466</strain>
    </source>
</reference>
<feature type="non-terminal residue" evidence="5">
    <location>
        <position position="1"/>
    </location>
</feature>
<dbReference type="PROSITE" id="PS00972">
    <property type="entry name" value="USP_1"/>
    <property type="match status" value="1"/>
</dbReference>
<dbReference type="AlphaFoldDB" id="A0A3E2HI00"/>
<evidence type="ECO:0000313" key="6">
    <source>
        <dbReference type="Proteomes" id="UP000258309"/>
    </source>
</evidence>
<dbReference type="InterPro" id="IPR038765">
    <property type="entry name" value="Papain-like_cys_pep_sf"/>
</dbReference>
<comment type="caution">
    <text evidence="5">The sequence shown here is derived from an EMBL/GenBank/DDBJ whole genome shotgun (WGS) entry which is preliminary data.</text>
</comment>
<evidence type="ECO:0008006" key="7">
    <source>
        <dbReference type="Google" id="ProtNLM"/>
    </source>
</evidence>
<dbReference type="SMART" id="SM00450">
    <property type="entry name" value="RHOD"/>
    <property type="match status" value="1"/>
</dbReference>
<name>A0A3E2HI00_SCYLI</name>
<feature type="region of interest" description="Disordered" evidence="2">
    <location>
        <begin position="154"/>
        <end position="235"/>
    </location>
</feature>
<evidence type="ECO:0000259" key="4">
    <source>
        <dbReference type="PROSITE" id="PS50235"/>
    </source>
</evidence>
<dbReference type="Pfam" id="PF00581">
    <property type="entry name" value="Rhodanese"/>
    <property type="match status" value="1"/>
</dbReference>
<feature type="non-terminal residue" evidence="5">
    <location>
        <position position="973"/>
    </location>
</feature>
<dbReference type="OMA" id="PFVHTYE"/>
<proteinExistence type="inferred from homology"/>
<comment type="similarity">
    <text evidence="1">Belongs to the peptidase C19 family.</text>
</comment>
<dbReference type="STRING" id="5539.A0A3E2HI00"/>
<feature type="domain" description="Rhodanese" evidence="3">
    <location>
        <begin position="443"/>
        <end position="563"/>
    </location>
</feature>
<dbReference type="EMBL" id="NCSJ02000048">
    <property type="protein sequence ID" value="RFU32782.1"/>
    <property type="molecule type" value="Genomic_DNA"/>
</dbReference>
<accession>A0A3E2HI00</accession>
<organism evidence="5 6">
    <name type="scientific">Scytalidium lignicola</name>
    <name type="common">Hyphomycete</name>
    <dbReference type="NCBI Taxonomy" id="5539"/>
    <lineage>
        <taxon>Eukaryota</taxon>
        <taxon>Fungi</taxon>
        <taxon>Dikarya</taxon>
        <taxon>Ascomycota</taxon>
        <taxon>Pezizomycotina</taxon>
        <taxon>Leotiomycetes</taxon>
        <taxon>Leotiomycetes incertae sedis</taxon>
        <taxon>Scytalidium</taxon>
    </lineage>
</organism>
<dbReference type="Gene3D" id="3.40.250.10">
    <property type="entry name" value="Rhodanese-like domain"/>
    <property type="match status" value="1"/>
</dbReference>
<feature type="region of interest" description="Disordered" evidence="2">
    <location>
        <begin position="570"/>
        <end position="589"/>
    </location>
</feature>
<dbReference type="PROSITE" id="PS50235">
    <property type="entry name" value="USP_3"/>
    <property type="match status" value="1"/>
</dbReference>
<dbReference type="InterPro" id="IPR050185">
    <property type="entry name" value="Ub_carboxyl-term_hydrolase"/>
</dbReference>
<dbReference type="GO" id="GO:0004843">
    <property type="term" value="F:cysteine-type deubiquitinase activity"/>
    <property type="evidence" value="ECO:0007669"/>
    <property type="project" value="InterPro"/>
</dbReference>
<sequence>MIQRRNCSLFRIEGAPVSVPDGAKFSAIESMKSSERIFPHLDDITTSKPDIDIHEPIRRVLQYGEKCAMQADAHLNFRHPDLALGEFLKAFIVTVNIIPRHKDYPKLRADRGELHQQYVGLQKRINSQHEKFEAVKELIKENNVRNGVISKQPEASIPGLSNKATSGPVANGHVRSKSVQEPVPNGISSRGTEGINGTSGGEFPARLSNELPTRTKPPVHPKPDALHGNAIRGSGHSTTVVHEDLAARFARLRIPTPNAAPPIQDPRIKTRPITIPPGTDLSFKSNSSAGSYGSTTASSSTNSSAASRPSNATRPAGPREMPSAPSTSLRSLRTEIPTMPRPPDAIYSPARSSDTAATLNLLSSTPRGSSHVVMERHNSVSSVSNDRRSSMSTDDDFTPSSVVHSRGGSIYYKTMKPPEEIDLPNSDVVTAEELMGYLSKGSQVIRILLVDVRPREQFDNGHILSQSIICVEPISLRPNMSAEELGESIILSPDSEQKLFDQRHEFHLIVYYDQSSTFTKLGTNNDATSALSIFSTALYDYGYEKQTKRRPMLLQGGLDAWTELLGSGSLQTSHTAGSSLRLTKPPPKNMLAVQPRRPPVGYKMKYESRVLSKEEESKWDAVLSEDSASQTAADLEAESDAQYIRTTEDFFRRFPEPSAIKESMVSPAPLPVIPVPDAIPKVPTRPAPAVPRQSFTGISDRTETGLQSVSSTSTRPTQPQIETISTTAVIPGRTGLSNEGATCYMNAAVQCLSATPDIATFLTRFHYPPPVRIPRKSTESTEPPQLMIRNLGNLLRHLWSGHYNYVTPKTFANYVYLIDGQRSTRKDDRTEAFGGNKRQHDSAEFLEFLLEILHDELNIHRNIPPYNKTPKEKEFRDLQPIMDAATIEWETFLRSDDSLISRQIMGEYVVITKCTVCQRDSRYWQPFTTLQVPIYDGRRQTIIEAIQDQYTGNPVQAILSPAELFSLAIDAVP</sequence>
<dbReference type="Proteomes" id="UP000258309">
    <property type="component" value="Unassembled WGS sequence"/>
</dbReference>
<feature type="domain" description="USP" evidence="4">
    <location>
        <begin position="734"/>
        <end position="973"/>
    </location>
</feature>
<dbReference type="InterPro" id="IPR001394">
    <property type="entry name" value="Peptidase_C19_UCH"/>
</dbReference>
<feature type="compositionally biased region" description="Low complexity" evidence="2">
    <location>
        <begin position="285"/>
        <end position="316"/>
    </location>
</feature>
<dbReference type="InterPro" id="IPR018200">
    <property type="entry name" value="USP_CS"/>
</dbReference>
<feature type="compositionally biased region" description="Polar residues" evidence="2">
    <location>
        <begin position="570"/>
        <end position="581"/>
    </location>
</feature>
<dbReference type="Gene3D" id="3.90.70.10">
    <property type="entry name" value="Cysteine proteinases"/>
    <property type="match status" value="1"/>
</dbReference>
<dbReference type="GO" id="GO:0016579">
    <property type="term" value="P:protein deubiquitination"/>
    <property type="evidence" value="ECO:0007669"/>
    <property type="project" value="InterPro"/>
</dbReference>
<dbReference type="OrthoDB" id="292964at2759"/>
<evidence type="ECO:0000256" key="1">
    <source>
        <dbReference type="ARBA" id="ARBA00009085"/>
    </source>
</evidence>
<dbReference type="PROSITE" id="PS50206">
    <property type="entry name" value="RHODANESE_3"/>
    <property type="match status" value="1"/>
</dbReference>
<feature type="compositionally biased region" description="Polar residues" evidence="2">
    <location>
        <begin position="350"/>
        <end position="368"/>
    </location>
</feature>
<dbReference type="SUPFAM" id="SSF54001">
    <property type="entry name" value="Cysteine proteinases"/>
    <property type="match status" value="1"/>
</dbReference>
<dbReference type="InterPro" id="IPR028889">
    <property type="entry name" value="USP"/>
</dbReference>
<evidence type="ECO:0000259" key="3">
    <source>
        <dbReference type="PROSITE" id="PS50206"/>
    </source>
</evidence>
<gene>
    <name evidence="5" type="ORF">B7463_g3547</name>
</gene>
<feature type="region of interest" description="Disordered" evidence="2">
    <location>
        <begin position="256"/>
        <end position="402"/>
    </location>
</feature>
<dbReference type="PANTHER" id="PTHR21646">
    <property type="entry name" value="UBIQUITIN CARBOXYL-TERMINAL HYDROLASE"/>
    <property type="match status" value="1"/>
</dbReference>
<dbReference type="Pfam" id="PF00443">
    <property type="entry name" value="UCH"/>
    <property type="match status" value="1"/>
</dbReference>
<dbReference type="InterPro" id="IPR001763">
    <property type="entry name" value="Rhodanese-like_dom"/>
</dbReference>
<keyword evidence="6" id="KW-1185">Reference proteome</keyword>
<evidence type="ECO:0000313" key="5">
    <source>
        <dbReference type="EMBL" id="RFU32782.1"/>
    </source>
</evidence>
<protein>
    <recommendedName>
        <fullName evidence="7">USP domain-containing protein</fullName>
    </recommendedName>
</protein>
<evidence type="ECO:0000256" key="2">
    <source>
        <dbReference type="SAM" id="MobiDB-lite"/>
    </source>
</evidence>
<dbReference type="InterPro" id="IPR036873">
    <property type="entry name" value="Rhodanese-like_dom_sf"/>
</dbReference>